<dbReference type="InterPro" id="IPR001117">
    <property type="entry name" value="Cu-oxidase_2nd"/>
</dbReference>
<evidence type="ECO:0000313" key="17">
    <source>
        <dbReference type="Proteomes" id="UP000703269"/>
    </source>
</evidence>
<comment type="similarity">
    <text evidence="4">Belongs to the multicopper oxidase family.</text>
</comment>
<evidence type="ECO:0000256" key="4">
    <source>
        <dbReference type="ARBA" id="ARBA00010609"/>
    </source>
</evidence>
<comment type="caution">
    <text evidence="16">The sequence shown here is derived from an EMBL/GenBank/DDBJ whole genome shotgun (WGS) entry which is preliminary data.</text>
</comment>
<evidence type="ECO:0000256" key="10">
    <source>
        <dbReference type="ARBA" id="ARBA00023157"/>
    </source>
</evidence>
<evidence type="ECO:0000313" key="16">
    <source>
        <dbReference type="EMBL" id="GJE95819.1"/>
    </source>
</evidence>
<dbReference type="CDD" id="cd13910">
    <property type="entry name" value="CuRO_3_MCO_like_4"/>
    <property type="match status" value="1"/>
</dbReference>
<keyword evidence="6" id="KW-0964">Secreted</keyword>
<gene>
    <name evidence="16" type="ORF">PsYK624_120090</name>
</gene>
<dbReference type="SUPFAM" id="SSF49503">
    <property type="entry name" value="Cupredoxins"/>
    <property type="match status" value="3"/>
</dbReference>
<evidence type="ECO:0000259" key="15">
    <source>
        <dbReference type="Pfam" id="PF07732"/>
    </source>
</evidence>
<sequence length="561" mass="60221">MRYNALYFPLVFVIAILALVTRSEACTVPHDTASASKNVTLPPADNFVVGSIIGQRPTTRYFDFVISEMTGAPDGSTKPMLVANGMFPGPTIEANQGDRIVVKVTNHLPNRTSIHWHGLPQNGTNFYDGTTAITECGIPPGQSLTYDFSVATFSGTTWWHAPHTQYTDGVLGALIVHPRTYPHNFPTWDEDLVVIVSDVYHTFSSIIAAQYIGGGPGVNPLNLEVPDSGAINGIGQFNASAKYTNFHLKPNKTYRLRLIHTGSSAEITFSLDFHALTVIEADTTLVEPYKVQNLTLAVAQRYSVLITTNEHAEPAGNYWMRTELQSLVPVNGTNSDVRAIVRYGDSSALPTTKANPGVPGAALPALDEAKLAPAVPKTPPMPTKFYSVNFTLALTSSGGVISAMNGTSWSPLASGATLLDVVDAAKNGSAFAPEGSSVELGNQFMITEDSIEVVDLLVINTGPGDHPFHLHGHTPYIIGSGTGNYTGTGLNTVNPMLRDTFIAPSTGWVLIRFITDNPGVWALHCHIAWHMLTGLLMQINSLPSKAAELCIPQDVLNQCSA</sequence>
<dbReference type="PANTHER" id="PTHR11709:SF511">
    <property type="entry name" value="LACCASE"/>
    <property type="match status" value="1"/>
</dbReference>
<reference evidence="16 17" key="1">
    <citation type="submission" date="2021-08" db="EMBL/GenBank/DDBJ databases">
        <title>Draft Genome Sequence of Phanerochaete sordida strain YK-624.</title>
        <authorList>
            <person name="Mori T."/>
            <person name="Dohra H."/>
            <person name="Suzuki T."/>
            <person name="Kawagishi H."/>
            <person name="Hirai H."/>
        </authorList>
    </citation>
    <scope>NUCLEOTIDE SEQUENCE [LARGE SCALE GENOMIC DNA]</scope>
    <source>
        <strain evidence="16 17">YK-624</strain>
    </source>
</reference>
<evidence type="ECO:0000256" key="9">
    <source>
        <dbReference type="ARBA" id="ARBA00023008"/>
    </source>
</evidence>
<proteinExistence type="inferred from homology"/>
<dbReference type="EMBL" id="BPQB01000052">
    <property type="protein sequence ID" value="GJE95819.1"/>
    <property type="molecule type" value="Genomic_DNA"/>
</dbReference>
<dbReference type="CDD" id="cd13857">
    <property type="entry name" value="CuRO_1_Diphenol_Ox"/>
    <property type="match status" value="1"/>
</dbReference>
<dbReference type="InterPro" id="IPR045087">
    <property type="entry name" value="Cu-oxidase_fam"/>
</dbReference>
<feature type="domain" description="Plastocyanin-like" evidence="14">
    <location>
        <begin position="440"/>
        <end position="542"/>
    </location>
</feature>
<dbReference type="GO" id="GO:0052716">
    <property type="term" value="F:hydroquinone:oxygen oxidoreductase activity"/>
    <property type="evidence" value="ECO:0007669"/>
    <property type="project" value="UniProtKB-EC"/>
</dbReference>
<evidence type="ECO:0000256" key="2">
    <source>
        <dbReference type="ARBA" id="ARBA00001935"/>
    </source>
</evidence>
<dbReference type="InterPro" id="IPR011707">
    <property type="entry name" value="Cu-oxidase-like_N"/>
</dbReference>
<evidence type="ECO:0000256" key="3">
    <source>
        <dbReference type="ARBA" id="ARBA00004613"/>
    </source>
</evidence>
<dbReference type="GO" id="GO:0005507">
    <property type="term" value="F:copper ion binding"/>
    <property type="evidence" value="ECO:0007669"/>
    <property type="project" value="InterPro"/>
</dbReference>
<dbReference type="AlphaFoldDB" id="A0A9P3GK88"/>
<dbReference type="InterPro" id="IPR033138">
    <property type="entry name" value="Cu_oxidase_CS"/>
</dbReference>
<dbReference type="Pfam" id="PF00394">
    <property type="entry name" value="Cu-oxidase"/>
    <property type="match status" value="1"/>
</dbReference>
<evidence type="ECO:0000256" key="12">
    <source>
        <dbReference type="SAM" id="SignalP"/>
    </source>
</evidence>
<accession>A0A9P3GK88</accession>
<dbReference type="InterPro" id="IPR008972">
    <property type="entry name" value="Cupredoxin"/>
</dbReference>
<name>A0A9P3GK88_9APHY</name>
<evidence type="ECO:0000259" key="13">
    <source>
        <dbReference type="Pfam" id="PF00394"/>
    </source>
</evidence>
<keyword evidence="17" id="KW-1185">Reference proteome</keyword>
<dbReference type="EC" id="1.10.3.2" evidence="5"/>
<dbReference type="InterPro" id="IPR011706">
    <property type="entry name" value="Cu-oxidase_C"/>
</dbReference>
<dbReference type="Pfam" id="PF07731">
    <property type="entry name" value="Cu-oxidase_2"/>
    <property type="match status" value="1"/>
</dbReference>
<keyword evidence="12" id="KW-0732">Signal</keyword>
<comment type="catalytic activity">
    <reaction evidence="1">
        <text>4 hydroquinone + O2 = 4 benzosemiquinone + 2 H2O</text>
        <dbReference type="Rhea" id="RHEA:11276"/>
        <dbReference type="ChEBI" id="CHEBI:15377"/>
        <dbReference type="ChEBI" id="CHEBI:15379"/>
        <dbReference type="ChEBI" id="CHEBI:17594"/>
        <dbReference type="ChEBI" id="CHEBI:17977"/>
        <dbReference type="EC" id="1.10.3.2"/>
    </reaction>
</comment>
<evidence type="ECO:0000256" key="1">
    <source>
        <dbReference type="ARBA" id="ARBA00000349"/>
    </source>
</evidence>
<feature type="chain" id="PRO_5040345439" description="laccase" evidence="12">
    <location>
        <begin position="26"/>
        <end position="561"/>
    </location>
</feature>
<comment type="cofactor">
    <cofactor evidence="2">
        <name>Cu cation</name>
        <dbReference type="ChEBI" id="CHEBI:23378"/>
    </cofactor>
</comment>
<evidence type="ECO:0000256" key="6">
    <source>
        <dbReference type="ARBA" id="ARBA00022525"/>
    </source>
</evidence>
<dbReference type="PROSITE" id="PS00079">
    <property type="entry name" value="MULTICOPPER_OXIDASE1"/>
    <property type="match status" value="1"/>
</dbReference>
<evidence type="ECO:0000256" key="7">
    <source>
        <dbReference type="ARBA" id="ARBA00022723"/>
    </source>
</evidence>
<dbReference type="Proteomes" id="UP000703269">
    <property type="component" value="Unassembled WGS sequence"/>
</dbReference>
<keyword evidence="11" id="KW-0325">Glycoprotein</keyword>
<comment type="subcellular location">
    <subcellularLocation>
        <location evidence="3">Secreted</location>
    </subcellularLocation>
</comment>
<feature type="domain" description="Plastocyanin-like" evidence="13">
    <location>
        <begin position="191"/>
        <end position="344"/>
    </location>
</feature>
<dbReference type="OrthoDB" id="2121828at2759"/>
<evidence type="ECO:0000259" key="14">
    <source>
        <dbReference type="Pfam" id="PF07731"/>
    </source>
</evidence>
<keyword evidence="7" id="KW-0479">Metal-binding</keyword>
<evidence type="ECO:0000256" key="11">
    <source>
        <dbReference type="ARBA" id="ARBA00023180"/>
    </source>
</evidence>
<dbReference type="Gene3D" id="2.60.40.420">
    <property type="entry name" value="Cupredoxins - blue copper proteins"/>
    <property type="match status" value="3"/>
</dbReference>
<dbReference type="Pfam" id="PF07732">
    <property type="entry name" value="Cu-oxidase_3"/>
    <property type="match status" value="1"/>
</dbReference>
<protein>
    <recommendedName>
        <fullName evidence="5">laccase</fullName>
        <ecNumber evidence="5">1.10.3.2</ecNumber>
    </recommendedName>
</protein>
<dbReference type="PROSITE" id="PS00080">
    <property type="entry name" value="MULTICOPPER_OXIDASE2"/>
    <property type="match status" value="1"/>
</dbReference>
<keyword evidence="10" id="KW-1015">Disulfide bond</keyword>
<evidence type="ECO:0000256" key="8">
    <source>
        <dbReference type="ARBA" id="ARBA00023002"/>
    </source>
</evidence>
<keyword evidence="8" id="KW-0560">Oxidoreductase</keyword>
<feature type="domain" description="Plastocyanin-like" evidence="15">
    <location>
        <begin position="68"/>
        <end position="179"/>
    </location>
</feature>
<dbReference type="InterPro" id="IPR002355">
    <property type="entry name" value="Cu_oxidase_Cu_BS"/>
</dbReference>
<dbReference type="PANTHER" id="PTHR11709">
    <property type="entry name" value="MULTI-COPPER OXIDASE"/>
    <property type="match status" value="1"/>
</dbReference>
<evidence type="ECO:0000256" key="5">
    <source>
        <dbReference type="ARBA" id="ARBA00012297"/>
    </source>
</evidence>
<dbReference type="GO" id="GO:0005576">
    <property type="term" value="C:extracellular region"/>
    <property type="evidence" value="ECO:0007669"/>
    <property type="project" value="UniProtKB-SubCell"/>
</dbReference>
<feature type="signal peptide" evidence="12">
    <location>
        <begin position="1"/>
        <end position="25"/>
    </location>
</feature>
<keyword evidence="9" id="KW-0186">Copper</keyword>
<organism evidence="16 17">
    <name type="scientific">Phanerochaete sordida</name>
    <dbReference type="NCBI Taxonomy" id="48140"/>
    <lineage>
        <taxon>Eukaryota</taxon>
        <taxon>Fungi</taxon>
        <taxon>Dikarya</taxon>
        <taxon>Basidiomycota</taxon>
        <taxon>Agaricomycotina</taxon>
        <taxon>Agaricomycetes</taxon>
        <taxon>Polyporales</taxon>
        <taxon>Phanerochaetaceae</taxon>
        <taxon>Phanerochaete</taxon>
    </lineage>
</organism>